<keyword evidence="2" id="KW-0732">Signal</keyword>
<protein>
    <submittedName>
        <fullName evidence="3">Amino acid ABC transporter substrate-binding protein</fullName>
    </submittedName>
</protein>
<dbReference type="PANTHER" id="PTHR30483">
    <property type="entry name" value="LEUCINE-SPECIFIC-BINDING PROTEIN"/>
    <property type="match status" value="1"/>
</dbReference>
<evidence type="ECO:0000313" key="3">
    <source>
        <dbReference type="EMBL" id="MZR14950.1"/>
    </source>
</evidence>
<dbReference type="Proteomes" id="UP000467322">
    <property type="component" value="Unassembled WGS sequence"/>
</dbReference>
<dbReference type="InterPro" id="IPR028082">
    <property type="entry name" value="Peripla_BP_I"/>
</dbReference>
<dbReference type="Gene3D" id="3.40.50.2300">
    <property type="match status" value="1"/>
</dbReference>
<sequence>MRWLFPLLMACALAGPAGAQEAREVRLGYLSLEDDPRFDEDFAYARIPLRPQGNTRTGVELAIEDMSFLLDARDMSVTLDGDRVTQDALLERARQMVADGARYIVLDLPAASVAALATELADTEVTLLNTTAPEDALRTACHANLLHTAASDRMTSDALIQHLVKQKWTNVLSLHGEPERDQVRAQSFAEAAARMRVDIIETREFDLSTNPARREENNIMLVTGGVGDYDVIFIADDFGEYSRYVEYQTALPRPVIGATGLVALEWHWALERYGAPQVNSRFEDRSEDGRRMSWQDWSTWIAARAVLTAYTKAREPGPDGVEAFLRSEDLRLDGSKGVPMSFRPWSGQMRMPILLSTHNAIIDIAPIDGFLHKTNTLDTLGQDEAEFTCD</sequence>
<comment type="caution">
    <text evidence="3">The sequence shown here is derived from an EMBL/GenBank/DDBJ whole genome shotgun (WGS) entry which is preliminary data.</text>
</comment>
<accession>A0A845M3L2</accession>
<organism evidence="3 4">
    <name type="scientific">Maritimibacter harenae</name>
    <dbReference type="NCBI Taxonomy" id="2606218"/>
    <lineage>
        <taxon>Bacteria</taxon>
        <taxon>Pseudomonadati</taxon>
        <taxon>Pseudomonadota</taxon>
        <taxon>Alphaproteobacteria</taxon>
        <taxon>Rhodobacterales</taxon>
        <taxon>Roseobacteraceae</taxon>
        <taxon>Maritimibacter</taxon>
    </lineage>
</organism>
<keyword evidence="1" id="KW-0813">Transport</keyword>
<dbReference type="InterPro" id="IPR051010">
    <property type="entry name" value="BCAA_transport"/>
</dbReference>
<name>A0A845M3L2_9RHOB</name>
<feature type="signal peptide" evidence="2">
    <location>
        <begin position="1"/>
        <end position="19"/>
    </location>
</feature>
<gene>
    <name evidence="3" type="ORF">GQE99_18160</name>
</gene>
<evidence type="ECO:0000256" key="2">
    <source>
        <dbReference type="SAM" id="SignalP"/>
    </source>
</evidence>
<keyword evidence="1" id="KW-0029">Amino-acid transport</keyword>
<reference evidence="3 4" key="1">
    <citation type="submission" date="2019-12" db="EMBL/GenBank/DDBJ databases">
        <title>Maritimibacter sp. nov. sp. isolated from sea sand.</title>
        <authorList>
            <person name="Kim J."/>
            <person name="Jeong S.E."/>
            <person name="Jung H.S."/>
            <person name="Jeon C.O."/>
        </authorList>
    </citation>
    <scope>NUCLEOTIDE SEQUENCE [LARGE SCALE GENOMIC DNA]</scope>
    <source>
        <strain evidence="3 4">DP07</strain>
    </source>
</reference>
<evidence type="ECO:0000256" key="1">
    <source>
        <dbReference type="ARBA" id="ARBA00022970"/>
    </source>
</evidence>
<dbReference type="CDD" id="cd06268">
    <property type="entry name" value="PBP1_ABC_transporter_LIVBP-like"/>
    <property type="match status" value="1"/>
</dbReference>
<proteinExistence type="predicted"/>
<feature type="chain" id="PRO_5032579158" evidence="2">
    <location>
        <begin position="20"/>
        <end position="390"/>
    </location>
</feature>
<keyword evidence="4" id="KW-1185">Reference proteome</keyword>
<evidence type="ECO:0000313" key="4">
    <source>
        <dbReference type="Proteomes" id="UP000467322"/>
    </source>
</evidence>
<dbReference type="GO" id="GO:0006865">
    <property type="term" value="P:amino acid transport"/>
    <property type="evidence" value="ECO:0007669"/>
    <property type="project" value="UniProtKB-KW"/>
</dbReference>
<dbReference type="SUPFAM" id="SSF53822">
    <property type="entry name" value="Periplasmic binding protein-like I"/>
    <property type="match status" value="1"/>
</dbReference>
<dbReference type="PANTHER" id="PTHR30483:SF6">
    <property type="entry name" value="PERIPLASMIC BINDING PROTEIN OF ABC TRANSPORTER FOR NATURAL AMINO ACIDS"/>
    <property type="match status" value="1"/>
</dbReference>
<dbReference type="EMBL" id="WTUX01000019">
    <property type="protein sequence ID" value="MZR14950.1"/>
    <property type="molecule type" value="Genomic_DNA"/>
</dbReference>
<dbReference type="AlphaFoldDB" id="A0A845M3L2"/>